<comment type="subcellular location">
    <subcellularLocation>
        <location evidence="1">Membrane</location>
        <topology evidence="1">Single-pass membrane protein</topology>
    </subcellularLocation>
</comment>
<dbReference type="Gene3D" id="1.10.630.10">
    <property type="entry name" value="Cytochrome P450"/>
    <property type="match status" value="1"/>
</dbReference>
<dbReference type="InterPro" id="IPR036396">
    <property type="entry name" value="Cyt_P450_sf"/>
</dbReference>
<dbReference type="GO" id="GO:0016705">
    <property type="term" value="F:oxidoreductase activity, acting on paired donors, with incorporation or reduction of molecular oxygen"/>
    <property type="evidence" value="ECO:0007669"/>
    <property type="project" value="InterPro"/>
</dbReference>
<dbReference type="PANTHER" id="PTHR47947">
    <property type="entry name" value="CYTOCHROME P450 82C3-RELATED"/>
    <property type="match status" value="1"/>
</dbReference>
<keyword evidence="5 11" id="KW-0479">Metal-binding</keyword>
<evidence type="ECO:0000256" key="2">
    <source>
        <dbReference type="ARBA" id="ARBA00010617"/>
    </source>
</evidence>
<dbReference type="PROSITE" id="PS00086">
    <property type="entry name" value="CYTOCHROME_P450"/>
    <property type="match status" value="1"/>
</dbReference>
<keyword evidence="8 11" id="KW-0408">Iron</keyword>
<comment type="similarity">
    <text evidence="2 12">Belongs to the cytochrome P450 family.</text>
</comment>
<feature type="signal peptide" evidence="13">
    <location>
        <begin position="1"/>
        <end position="22"/>
    </location>
</feature>
<dbReference type="EMBL" id="CP093349">
    <property type="protein sequence ID" value="WOH10145.1"/>
    <property type="molecule type" value="Genomic_DNA"/>
</dbReference>
<evidence type="ECO:0000256" key="12">
    <source>
        <dbReference type="RuleBase" id="RU000461"/>
    </source>
</evidence>
<keyword evidence="3 11" id="KW-0349">Heme</keyword>
<dbReference type="Proteomes" id="UP000077755">
    <property type="component" value="Chromosome 7"/>
</dbReference>
<keyword evidence="7 12" id="KW-0560">Oxidoreductase</keyword>
<evidence type="ECO:0000256" key="9">
    <source>
        <dbReference type="ARBA" id="ARBA00023033"/>
    </source>
</evidence>
<dbReference type="Pfam" id="PF00067">
    <property type="entry name" value="p450"/>
    <property type="match status" value="1"/>
</dbReference>
<keyword evidence="4" id="KW-0812">Transmembrane</keyword>
<dbReference type="PANTHER" id="PTHR47947:SF62">
    <property type="entry name" value="CYTOCHROME P450, FAMILY 81, SUBFAMILY D, POLYPEPTIDE 5"/>
    <property type="match status" value="1"/>
</dbReference>
<protein>
    <recommendedName>
        <fullName evidence="16">Cytochrome P450</fullName>
    </recommendedName>
</protein>
<keyword evidence="9 12" id="KW-0503">Monooxygenase</keyword>
<dbReference type="InterPro" id="IPR017972">
    <property type="entry name" value="Cyt_P450_CS"/>
</dbReference>
<evidence type="ECO:0000256" key="7">
    <source>
        <dbReference type="ARBA" id="ARBA00023002"/>
    </source>
</evidence>
<organism evidence="14 15">
    <name type="scientific">Daucus carota subsp. sativus</name>
    <name type="common">Carrot</name>
    <dbReference type="NCBI Taxonomy" id="79200"/>
    <lineage>
        <taxon>Eukaryota</taxon>
        <taxon>Viridiplantae</taxon>
        <taxon>Streptophyta</taxon>
        <taxon>Embryophyta</taxon>
        <taxon>Tracheophyta</taxon>
        <taxon>Spermatophyta</taxon>
        <taxon>Magnoliopsida</taxon>
        <taxon>eudicotyledons</taxon>
        <taxon>Gunneridae</taxon>
        <taxon>Pentapetalae</taxon>
        <taxon>asterids</taxon>
        <taxon>campanulids</taxon>
        <taxon>Apiales</taxon>
        <taxon>Apiaceae</taxon>
        <taxon>Apioideae</taxon>
        <taxon>Scandiceae</taxon>
        <taxon>Daucinae</taxon>
        <taxon>Daucus</taxon>
        <taxon>Daucus sect. Daucus</taxon>
    </lineage>
</organism>
<dbReference type="FunFam" id="1.10.630.10:FF:000023">
    <property type="entry name" value="Cytochrome P450 family protein"/>
    <property type="match status" value="1"/>
</dbReference>
<evidence type="ECO:0000256" key="4">
    <source>
        <dbReference type="ARBA" id="ARBA00022692"/>
    </source>
</evidence>
<proteinExistence type="inferred from homology"/>
<keyword evidence="13" id="KW-0732">Signal</keyword>
<evidence type="ECO:0000313" key="15">
    <source>
        <dbReference type="Proteomes" id="UP000077755"/>
    </source>
</evidence>
<keyword evidence="10" id="KW-0472">Membrane</keyword>
<keyword evidence="15" id="KW-1185">Reference proteome</keyword>
<evidence type="ECO:0000256" key="8">
    <source>
        <dbReference type="ARBA" id="ARBA00023004"/>
    </source>
</evidence>
<evidence type="ECO:0000256" key="6">
    <source>
        <dbReference type="ARBA" id="ARBA00022989"/>
    </source>
</evidence>
<evidence type="ECO:0000256" key="13">
    <source>
        <dbReference type="SAM" id="SignalP"/>
    </source>
</evidence>
<dbReference type="GO" id="GO:0016020">
    <property type="term" value="C:membrane"/>
    <property type="evidence" value="ECO:0007669"/>
    <property type="project" value="UniProtKB-SubCell"/>
</dbReference>
<sequence length="490" mass="55575">MLFYVSLSFLLIFFVSKLFKKSKHLPPSPFPKLPIIGHLHLIKEPLHRTLDSLSKTIGPVFSLRFGSFLVVVVSSPAAVEECFTKNDVVLADRPRLTLGETIGYNWSTMAGASYGDHWRNLRRLSALEIFSTSRLDSFLSIRRDEVNQLLHRLSQNTRHEFGKVVLKPHLTDLSFNVIMRMIAGKRYYGEIVDDDEEAKHVRDIIEEVLSMAGASYPGDFLPILEWIDYKNFQKRALFLFKKMDKLLRGIIEEHRNGDSRNSMVDHLLSLQQSQPNYYSDNIIKGLITVLIFAGSDTSGVTIEWAMSLLLNHPHVLKKARDEIDIVIGQDRLVEESDLSKLPYLHNIILESFRLFPATPLLLPHKASADCKVSGYDIPAGTLVLVNSWSIHRDPKVWDDPTSFKPERFEGIEVETHKLMPFGMGRRSCPGSGLAHRVVGLVLASLIQCFEWERVSDELIDLAEGKGLTMPKAEPLEAMCKTRNVLDTINT</sequence>
<dbReference type="AlphaFoldDB" id="A0AAF1B8H9"/>
<dbReference type="PRINTS" id="PR00385">
    <property type="entry name" value="P450"/>
</dbReference>
<reference evidence="14" key="2">
    <citation type="submission" date="2022-03" db="EMBL/GenBank/DDBJ databases">
        <title>Draft title - Genomic analysis of global carrot germplasm unveils the trajectory of domestication and the origin of high carotenoid orange carrot.</title>
        <authorList>
            <person name="Iorizzo M."/>
            <person name="Ellison S."/>
            <person name="Senalik D."/>
            <person name="Macko-Podgorni A."/>
            <person name="Grzebelus D."/>
            <person name="Bostan H."/>
            <person name="Rolling W."/>
            <person name="Curaba J."/>
            <person name="Simon P."/>
        </authorList>
    </citation>
    <scope>NUCLEOTIDE SEQUENCE</scope>
    <source>
        <tissue evidence="14">Leaf</tissue>
    </source>
</reference>
<evidence type="ECO:0000256" key="5">
    <source>
        <dbReference type="ARBA" id="ARBA00022723"/>
    </source>
</evidence>
<dbReference type="InterPro" id="IPR001128">
    <property type="entry name" value="Cyt_P450"/>
</dbReference>
<reference evidence="14" key="1">
    <citation type="journal article" date="2016" name="Nat. Genet.">
        <title>A high-quality carrot genome assembly provides new insights into carotenoid accumulation and asterid genome evolution.</title>
        <authorList>
            <person name="Iorizzo M."/>
            <person name="Ellison S."/>
            <person name="Senalik D."/>
            <person name="Zeng P."/>
            <person name="Satapoomin P."/>
            <person name="Huang J."/>
            <person name="Bowman M."/>
            <person name="Iovene M."/>
            <person name="Sanseverino W."/>
            <person name="Cavagnaro P."/>
            <person name="Yildiz M."/>
            <person name="Macko-Podgorni A."/>
            <person name="Moranska E."/>
            <person name="Grzebelus E."/>
            <person name="Grzebelus D."/>
            <person name="Ashrafi H."/>
            <person name="Zheng Z."/>
            <person name="Cheng S."/>
            <person name="Spooner D."/>
            <person name="Van Deynze A."/>
            <person name="Simon P."/>
        </authorList>
    </citation>
    <scope>NUCLEOTIDE SEQUENCE</scope>
    <source>
        <tissue evidence="14">Leaf</tissue>
    </source>
</reference>
<comment type="cofactor">
    <cofactor evidence="11">
        <name>heme</name>
        <dbReference type="ChEBI" id="CHEBI:30413"/>
    </cofactor>
</comment>
<dbReference type="GO" id="GO:0005506">
    <property type="term" value="F:iron ion binding"/>
    <property type="evidence" value="ECO:0007669"/>
    <property type="project" value="InterPro"/>
</dbReference>
<dbReference type="PRINTS" id="PR00463">
    <property type="entry name" value="EP450I"/>
</dbReference>
<evidence type="ECO:0000256" key="10">
    <source>
        <dbReference type="ARBA" id="ARBA00023136"/>
    </source>
</evidence>
<dbReference type="CDD" id="cd20653">
    <property type="entry name" value="CYP81"/>
    <property type="match status" value="1"/>
</dbReference>
<dbReference type="InterPro" id="IPR050651">
    <property type="entry name" value="Plant_Cytochrome_P450_Monoox"/>
</dbReference>
<evidence type="ECO:0008006" key="16">
    <source>
        <dbReference type="Google" id="ProtNLM"/>
    </source>
</evidence>
<evidence type="ECO:0000256" key="3">
    <source>
        <dbReference type="ARBA" id="ARBA00022617"/>
    </source>
</evidence>
<accession>A0AAF1B8H9</accession>
<gene>
    <name evidence="14" type="ORF">DCAR_0729607</name>
</gene>
<evidence type="ECO:0000313" key="14">
    <source>
        <dbReference type="EMBL" id="WOH10145.1"/>
    </source>
</evidence>
<feature type="chain" id="PRO_5042008714" description="Cytochrome P450" evidence="13">
    <location>
        <begin position="23"/>
        <end position="490"/>
    </location>
</feature>
<evidence type="ECO:0000256" key="11">
    <source>
        <dbReference type="PIRSR" id="PIRSR602401-1"/>
    </source>
</evidence>
<evidence type="ECO:0000256" key="1">
    <source>
        <dbReference type="ARBA" id="ARBA00004167"/>
    </source>
</evidence>
<dbReference type="GO" id="GO:0020037">
    <property type="term" value="F:heme binding"/>
    <property type="evidence" value="ECO:0007669"/>
    <property type="project" value="InterPro"/>
</dbReference>
<feature type="binding site" description="axial binding residue" evidence="11">
    <location>
        <position position="428"/>
    </location>
    <ligand>
        <name>heme</name>
        <dbReference type="ChEBI" id="CHEBI:30413"/>
    </ligand>
    <ligandPart>
        <name>Fe</name>
        <dbReference type="ChEBI" id="CHEBI:18248"/>
    </ligandPart>
</feature>
<dbReference type="SUPFAM" id="SSF48264">
    <property type="entry name" value="Cytochrome P450"/>
    <property type="match status" value="1"/>
</dbReference>
<dbReference type="GO" id="GO:0004497">
    <property type="term" value="F:monooxygenase activity"/>
    <property type="evidence" value="ECO:0007669"/>
    <property type="project" value="UniProtKB-KW"/>
</dbReference>
<keyword evidence="6" id="KW-1133">Transmembrane helix</keyword>
<dbReference type="InterPro" id="IPR002401">
    <property type="entry name" value="Cyt_P450_E_grp-I"/>
</dbReference>
<name>A0AAF1B8H9_DAUCS</name>